<evidence type="ECO:0000256" key="1">
    <source>
        <dbReference type="ARBA" id="ARBA00001964"/>
    </source>
</evidence>
<dbReference type="PANTHER" id="PTHR43257">
    <property type="entry name" value="PYRUVATE DEHYDROGENASE E1 COMPONENT BETA SUBUNIT"/>
    <property type="match status" value="1"/>
</dbReference>
<dbReference type="InterPro" id="IPR009014">
    <property type="entry name" value="Transketo_C/PFOR_II"/>
</dbReference>
<comment type="function">
    <text evidence="2">E1 component of the 2-oxoglutarate dehydrogenase (OGDH) complex which catalyzes the decarboxylation of 2-oxoglutarate, the first step in the conversion of 2-oxoglutarate to succinyl-CoA and CO(2).</text>
</comment>
<dbReference type="KEGG" id="cao:Celal_3784"/>
<keyword evidence="7" id="KW-1185">Reference proteome</keyword>
<dbReference type="eggNOG" id="COG1071">
    <property type="taxonomic scope" value="Bacteria"/>
</dbReference>
<dbReference type="EMBL" id="CP002453">
    <property type="protein sequence ID" value="ADV51033.1"/>
    <property type="molecule type" value="Genomic_DNA"/>
</dbReference>
<evidence type="ECO:0000259" key="5">
    <source>
        <dbReference type="SMART" id="SM00861"/>
    </source>
</evidence>
<organism evidence="6 7">
    <name type="scientific">Cellulophaga algicola (strain DSM 14237 / IC166 / ACAM 630)</name>
    <dbReference type="NCBI Taxonomy" id="688270"/>
    <lineage>
        <taxon>Bacteria</taxon>
        <taxon>Pseudomonadati</taxon>
        <taxon>Bacteroidota</taxon>
        <taxon>Flavobacteriia</taxon>
        <taxon>Flavobacteriales</taxon>
        <taxon>Flavobacteriaceae</taxon>
        <taxon>Cellulophaga</taxon>
    </lineage>
</organism>
<comment type="cofactor">
    <cofactor evidence="1">
        <name>thiamine diphosphate</name>
        <dbReference type="ChEBI" id="CHEBI:58937"/>
    </cofactor>
</comment>
<dbReference type="Pfam" id="PF02780">
    <property type="entry name" value="Transketolase_C"/>
    <property type="match status" value="1"/>
</dbReference>
<dbReference type="InterPro" id="IPR001017">
    <property type="entry name" value="DH_E1"/>
</dbReference>
<evidence type="ECO:0000256" key="2">
    <source>
        <dbReference type="ARBA" id="ARBA00003906"/>
    </source>
</evidence>
<sequence length="803" mass="90244">MKVNLQDNNDISFEDFKEQILNDYEIAVLSRECSLLGRREVLTGKAKFGIFGDGKELPQLAMARSFKNGDFRSGYYRDQTFMMALGHLNAKQFFHALYATTDIKKEPMSAGRQMGGHFVTPSLNEDGTWKDLTAQTNSSADISPTAGQMPRLLGLAQASKIYRHVKGIDATKFSKNGNEVAWGTIGNASTSEGHFFETINAAGVLQVPMVISVWDDNYGISVHARHQTTKEDISEILKGFQRTEKDKGYEIFKVNGWDYTALIHAYENAADIAREEHVPVLIHVKELTQPQGHSTSGSHERYKSEERLEWERQNDCNKRFREWILEIGIATDDELKVIEKEIRKNVRVAKKEAWNEFLDSHRQAKLDLLVLLDNVSAGSPNKVFITRIKNDLIAIDEPIKKDIASKARRALRYLIGEDTSAKNELIAFIDTYYKEVQPKFSSHLYSELPNNALSIEEVKAVYDSEAEKVDGRIILKENFDKLFTNYPEALIFGEDTGAIGDVNQGLEGLQKKFGELRIADTGIREATIVGQGIGLALRGLRPIAEIQYLDYLLYGLQTLSDDLATLLYRTVGKQKAPLIIRTRGHRLEGIWHSGSQMGGIINLLRGMYILVPRNMVKAAGFYNTLLKSDEPAIVIESLNGYRLKEDLPNNLGEICTPIGVVETVKEGNDLTVVSYGSTLRIVLQVAQELKEVGIDIEVIDAQTLLPFDIRKDVVESVKKTNRLLVVDEDMPGGCSAYLIQEIVENQGAYEYLDSAPQTITAKAHRPAYSTDGDYFSKPNAEDIFEKIYGIMHEAQPRKFLKLK</sequence>
<dbReference type="OrthoDB" id="9769337at2"/>
<dbReference type="Gene3D" id="3.40.50.970">
    <property type="match status" value="2"/>
</dbReference>
<feature type="domain" description="Transketolase-like pyrimidine-binding" evidence="5">
    <location>
        <begin position="469"/>
        <end position="643"/>
    </location>
</feature>
<dbReference type="Proteomes" id="UP000008634">
    <property type="component" value="Chromosome"/>
</dbReference>
<dbReference type="Gene3D" id="3.40.50.920">
    <property type="match status" value="1"/>
</dbReference>
<gene>
    <name evidence="6" type="ordered locus">Celal_3784</name>
</gene>
<dbReference type="AlphaFoldDB" id="E6XAS1"/>
<dbReference type="HOGENOM" id="CLU_350462_0_0_10"/>
<keyword evidence="4" id="KW-0786">Thiamine pyrophosphate</keyword>
<dbReference type="eggNOG" id="COG0022">
    <property type="taxonomic scope" value="Bacteria"/>
</dbReference>
<protein>
    <submittedName>
        <fullName evidence="6">Transketolase domain-containing protein</fullName>
    </submittedName>
</protein>
<name>E6XAS1_CELAD</name>
<dbReference type="GO" id="GO:0016624">
    <property type="term" value="F:oxidoreductase activity, acting on the aldehyde or oxo group of donors, disulfide as acceptor"/>
    <property type="evidence" value="ECO:0007669"/>
    <property type="project" value="InterPro"/>
</dbReference>
<dbReference type="SUPFAM" id="SSF52518">
    <property type="entry name" value="Thiamin diphosphate-binding fold (THDP-binding)"/>
    <property type="match status" value="2"/>
</dbReference>
<dbReference type="CDD" id="cd02000">
    <property type="entry name" value="TPP_E1_PDC_ADC_BCADC"/>
    <property type="match status" value="1"/>
</dbReference>
<dbReference type="Pfam" id="PF02779">
    <property type="entry name" value="Transket_pyr"/>
    <property type="match status" value="1"/>
</dbReference>
<evidence type="ECO:0000256" key="3">
    <source>
        <dbReference type="ARBA" id="ARBA00023002"/>
    </source>
</evidence>
<dbReference type="Pfam" id="PF00676">
    <property type="entry name" value="E1_dh"/>
    <property type="match status" value="1"/>
</dbReference>
<keyword evidence="3" id="KW-0560">Oxidoreductase</keyword>
<dbReference type="InterPro" id="IPR029061">
    <property type="entry name" value="THDP-binding"/>
</dbReference>
<dbReference type="InterPro" id="IPR005475">
    <property type="entry name" value="Transketolase-like_Pyr-bd"/>
</dbReference>
<accession>E6XAS1</accession>
<reference evidence="6 7" key="1">
    <citation type="journal article" date="2010" name="Stand. Genomic Sci.">
        <title>Complete genome sequence of Cellulophaga algicola type strain (IC166).</title>
        <authorList>
            <person name="Abt B."/>
            <person name="Lu M."/>
            <person name="Misra M."/>
            <person name="Han C."/>
            <person name="Nolan M."/>
            <person name="Lucas S."/>
            <person name="Hammon N."/>
            <person name="Deshpande S."/>
            <person name="Cheng J.F."/>
            <person name="Tapia R."/>
            <person name="Goodwin L."/>
            <person name="Pitluck S."/>
            <person name="Liolios K."/>
            <person name="Pagani I."/>
            <person name="Ivanova N."/>
            <person name="Mavromatis K."/>
            <person name="Ovchinikova G."/>
            <person name="Pati A."/>
            <person name="Chen A."/>
            <person name="Palaniappan K."/>
            <person name="Land M."/>
            <person name="Hauser L."/>
            <person name="Chang Y.J."/>
            <person name="Jeffries C.D."/>
            <person name="Detter J.C."/>
            <person name="Brambilla E."/>
            <person name="Rohde M."/>
            <person name="Tindall B.J."/>
            <person name="Goker M."/>
            <person name="Woyke T."/>
            <person name="Bristow J."/>
            <person name="Eisen J.A."/>
            <person name="Markowitz V."/>
            <person name="Hugenholtz P."/>
            <person name="Kyrpides N.C."/>
            <person name="Klenk H.P."/>
            <person name="Lapidus A."/>
        </authorList>
    </citation>
    <scope>NUCLEOTIDE SEQUENCE [LARGE SCALE GENOMIC DNA]</scope>
    <source>
        <strain evidence="7">DSM 14237 / IC166 / ACAM 630</strain>
    </source>
</reference>
<dbReference type="STRING" id="688270.Celal_3784"/>
<proteinExistence type="predicted"/>
<dbReference type="RefSeq" id="WP_013552483.1">
    <property type="nucleotide sequence ID" value="NC_014934.1"/>
</dbReference>
<dbReference type="PANTHER" id="PTHR43257:SF2">
    <property type="entry name" value="PYRUVATE DEHYDROGENASE E1 COMPONENT SUBUNIT BETA"/>
    <property type="match status" value="1"/>
</dbReference>
<dbReference type="SUPFAM" id="SSF52922">
    <property type="entry name" value="TK C-terminal domain-like"/>
    <property type="match status" value="1"/>
</dbReference>
<evidence type="ECO:0000313" key="6">
    <source>
        <dbReference type="EMBL" id="ADV51033.1"/>
    </source>
</evidence>
<dbReference type="InterPro" id="IPR033248">
    <property type="entry name" value="Transketolase_C"/>
</dbReference>
<evidence type="ECO:0000256" key="4">
    <source>
        <dbReference type="ARBA" id="ARBA00023052"/>
    </source>
</evidence>
<dbReference type="SMART" id="SM00861">
    <property type="entry name" value="Transket_pyr"/>
    <property type="match status" value="1"/>
</dbReference>
<evidence type="ECO:0000313" key="7">
    <source>
        <dbReference type="Proteomes" id="UP000008634"/>
    </source>
</evidence>